<keyword evidence="8" id="KW-0411">Iron-sulfur</keyword>
<keyword evidence="3" id="KW-0004">4Fe-4S</keyword>
<dbReference type="InterPro" id="IPR017896">
    <property type="entry name" value="4Fe4S_Fe-S-bd"/>
</dbReference>
<reference evidence="12 13" key="1">
    <citation type="journal article" date="2022" name="Genome Biol. Evol.">
        <title>Host diet, physiology and behaviors set the stage for Lachnospiraceae cladogenesis.</title>
        <authorList>
            <person name="Vera-Ponce De Leon A."/>
            <person name="Schneider M."/>
            <person name="Jahnes B.C."/>
            <person name="Sadowski V."/>
            <person name="Camuy-Velez L.A."/>
            <person name="Duan J."/>
            <person name="Sabree Z.L."/>
        </authorList>
    </citation>
    <scope>NUCLEOTIDE SEQUENCE [LARGE SCALE GENOMIC DNA]</scope>
    <source>
        <strain evidence="12 13">PAL227</strain>
    </source>
</reference>
<keyword evidence="7" id="KW-0408">Iron</keyword>
<dbReference type="Gene3D" id="3.20.20.70">
    <property type="entry name" value="Aldolase class I"/>
    <property type="match status" value="1"/>
</dbReference>
<dbReference type="PANTHER" id="PTHR30352:SF4">
    <property type="entry name" value="PYRUVATE FORMATE-LYASE 2-ACTIVATING ENZYME"/>
    <property type="match status" value="1"/>
</dbReference>
<evidence type="ECO:0000259" key="11">
    <source>
        <dbReference type="PROSITE" id="PS51918"/>
    </source>
</evidence>
<dbReference type="InterPro" id="IPR040074">
    <property type="entry name" value="BssD/PflA/YjjW"/>
</dbReference>
<evidence type="ECO:0000256" key="9">
    <source>
        <dbReference type="ARBA" id="ARBA00047365"/>
    </source>
</evidence>
<dbReference type="InterPro" id="IPR058240">
    <property type="entry name" value="rSAM_sf"/>
</dbReference>
<evidence type="ECO:0000256" key="6">
    <source>
        <dbReference type="ARBA" id="ARBA00023002"/>
    </source>
</evidence>
<evidence type="ECO:0000256" key="5">
    <source>
        <dbReference type="ARBA" id="ARBA00022723"/>
    </source>
</evidence>
<dbReference type="InterPro" id="IPR034457">
    <property type="entry name" value="Organic_radical-activating"/>
</dbReference>
<dbReference type="PROSITE" id="PS51918">
    <property type="entry name" value="RADICAL_SAM"/>
    <property type="match status" value="1"/>
</dbReference>
<dbReference type="Pfam" id="PF00037">
    <property type="entry name" value="Fer4"/>
    <property type="match status" value="2"/>
</dbReference>
<dbReference type="PANTHER" id="PTHR30352">
    <property type="entry name" value="PYRUVATE FORMATE-LYASE-ACTIVATING ENZYME"/>
    <property type="match status" value="1"/>
</dbReference>
<dbReference type="InterPro" id="IPR017900">
    <property type="entry name" value="4Fe4S_Fe_S_CS"/>
</dbReference>
<dbReference type="Pfam" id="PF04055">
    <property type="entry name" value="Radical_SAM"/>
    <property type="match status" value="1"/>
</dbReference>
<evidence type="ECO:0000256" key="7">
    <source>
        <dbReference type="ARBA" id="ARBA00023004"/>
    </source>
</evidence>
<dbReference type="InterPro" id="IPR007197">
    <property type="entry name" value="rSAM"/>
</dbReference>
<dbReference type="InterPro" id="IPR013785">
    <property type="entry name" value="Aldolase_TIM"/>
</dbReference>
<dbReference type="SFLD" id="SFLDG01066">
    <property type="entry name" value="organic_radical-activating_enz"/>
    <property type="match status" value="1"/>
</dbReference>
<comment type="similarity">
    <text evidence="2">Belongs to the organic radical-activating enzymes family.</text>
</comment>
<comment type="cofactor">
    <cofactor evidence="1">
        <name>[4Fe-4S] cluster</name>
        <dbReference type="ChEBI" id="CHEBI:49883"/>
    </cofactor>
</comment>
<dbReference type="NCBIfam" id="TIGR02494">
    <property type="entry name" value="PFLE_PFLC"/>
    <property type="match status" value="1"/>
</dbReference>
<keyword evidence="6" id="KW-0560">Oxidoreductase</keyword>
<proteinExistence type="inferred from homology"/>
<feature type="domain" description="4Fe-4S ferredoxin-type" evidence="10">
    <location>
        <begin position="53"/>
        <end position="76"/>
    </location>
</feature>
<evidence type="ECO:0000256" key="8">
    <source>
        <dbReference type="ARBA" id="ARBA00023014"/>
    </source>
</evidence>
<protein>
    <submittedName>
        <fullName evidence="12">Glycyl-radical enzyme activating protein</fullName>
    </submittedName>
</protein>
<organism evidence="12 13">
    <name type="scientific">Ohessyouella blattaphilus</name>
    <dbReference type="NCBI Taxonomy" id="2949333"/>
    <lineage>
        <taxon>Bacteria</taxon>
        <taxon>Bacillati</taxon>
        <taxon>Bacillota</taxon>
        <taxon>Clostridia</taxon>
        <taxon>Lachnospirales</taxon>
        <taxon>Lachnospiraceae</taxon>
        <taxon>Ohessyouella</taxon>
    </lineage>
</organism>
<evidence type="ECO:0000313" key="13">
    <source>
        <dbReference type="Proteomes" id="UP001523565"/>
    </source>
</evidence>
<dbReference type="SUPFAM" id="SSF102114">
    <property type="entry name" value="Radical SAM enzymes"/>
    <property type="match status" value="1"/>
</dbReference>
<dbReference type="PROSITE" id="PS00198">
    <property type="entry name" value="4FE4S_FER_1"/>
    <property type="match status" value="2"/>
</dbReference>
<comment type="caution">
    <text evidence="12">The sequence shown here is derived from an EMBL/GenBank/DDBJ whole genome shotgun (WGS) entry which is preliminary data.</text>
</comment>
<feature type="domain" description="Radical SAM core" evidence="11">
    <location>
        <begin position="22"/>
        <end position="299"/>
    </location>
</feature>
<evidence type="ECO:0000256" key="4">
    <source>
        <dbReference type="ARBA" id="ARBA00022691"/>
    </source>
</evidence>
<evidence type="ECO:0000259" key="10">
    <source>
        <dbReference type="PROSITE" id="PS51379"/>
    </source>
</evidence>
<dbReference type="SFLD" id="SFLDS00029">
    <property type="entry name" value="Radical_SAM"/>
    <property type="match status" value="1"/>
</dbReference>
<keyword evidence="4" id="KW-0949">S-adenosyl-L-methionine</keyword>
<evidence type="ECO:0000256" key="2">
    <source>
        <dbReference type="ARBA" id="ARBA00009777"/>
    </source>
</evidence>
<gene>
    <name evidence="12" type="ORF">NK118_12520</name>
</gene>
<evidence type="ECO:0000256" key="1">
    <source>
        <dbReference type="ARBA" id="ARBA00001966"/>
    </source>
</evidence>
<dbReference type="EMBL" id="JAMZFV010000022">
    <property type="protein sequence ID" value="MCP1111073.1"/>
    <property type="molecule type" value="Genomic_DNA"/>
</dbReference>
<keyword evidence="13" id="KW-1185">Reference proteome</keyword>
<dbReference type="InterPro" id="IPR012839">
    <property type="entry name" value="Organic_radical_activase"/>
</dbReference>
<feature type="domain" description="4Fe-4S ferredoxin-type" evidence="10">
    <location>
        <begin position="78"/>
        <end position="107"/>
    </location>
</feature>
<dbReference type="RefSeq" id="WP_262069951.1">
    <property type="nucleotide sequence ID" value="NZ_JAMXOC010000022.1"/>
</dbReference>
<dbReference type="InterPro" id="IPR001989">
    <property type="entry name" value="Radical_activat_CS"/>
</dbReference>
<accession>A0ABT1EK57</accession>
<dbReference type="PROSITE" id="PS51379">
    <property type="entry name" value="4FE4S_FER_2"/>
    <property type="match status" value="2"/>
</dbReference>
<name>A0ABT1EK57_9FIRM</name>
<dbReference type="SFLD" id="SFLDG01118">
    <property type="entry name" value="activating_enzymes__group_2"/>
    <property type="match status" value="1"/>
</dbReference>
<dbReference type="Gene3D" id="3.30.70.20">
    <property type="match status" value="1"/>
</dbReference>
<dbReference type="PIRSF" id="PIRSF000371">
    <property type="entry name" value="PFL_act_enz"/>
    <property type="match status" value="1"/>
</dbReference>
<dbReference type="PROSITE" id="PS01087">
    <property type="entry name" value="RADICAL_ACTIVATING"/>
    <property type="match status" value="1"/>
</dbReference>
<dbReference type="SUPFAM" id="SSF54862">
    <property type="entry name" value="4Fe-4S ferredoxins"/>
    <property type="match status" value="1"/>
</dbReference>
<dbReference type="Proteomes" id="UP001523565">
    <property type="component" value="Unassembled WGS sequence"/>
</dbReference>
<evidence type="ECO:0000313" key="12">
    <source>
        <dbReference type="EMBL" id="MCP1111073.1"/>
    </source>
</evidence>
<comment type="catalytic activity">
    <reaction evidence="9">
        <text>glycyl-[protein] + reduced [flavodoxin] + S-adenosyl-L-methionine = glycin-2-yl radical-[protein] + semiquinone [flavodoxin] + 5'-deoxyadenosine + L-methionine + H(+)</text>
        <dbReference type="Rhea" id="RHEA:61976"/>
        <dbReference type="Rhea" id="RHEA-COMP:10622"/>
        <dbReference type="Rhea" id="RHEA-COMP:14480"/>
        <dbReference type="Rhea" id="RHEA-COMP:15993"/>
        <dbReference type="Rhea" id="RHEA-COMP:15994"/>
        <dbReference type="ChEBI" id="CHEBI:15378"/>
        <dbReference type="ChEBI" id="CHEBI:17319"/>
        <dbReference type="ChEBI" id="CHEBI:29947"/>
        <dbReference type="ChEBI" id="CHEBI:32722"/>
        <dbReference type="ChEBI" id="CHEBI:57618"/>
        <dbReference type="ChEBI" id="CHEBI:57844"/>
        <dbReference type="ChEBI" id="CHEBI:59789"/>
        <dbReference type="ChEBI" id="CHEBI:140311"/>
    </reaction>
</comment>
<sequence>MSENKERIENGSLLQIQSFSTHDGDGIRTVIFLPGCPLRCQWCANPETWTTNRKLAYYQGKCTHCGTCKSVCPQGIDPTAKGSRTLCVGCGVCASACPQEALSVMCKASSAEDIIKRVQRDEIFYRYSGGGVTYSGGEPTFQAEFLRELVTGLSSQGIDQWLETCGYFAFDKVSDILPKMSHIFYDLKVMDEEKHKHYTGVSNQIILDNAKRIYELKIPMTIRIPSIPGLNLTRENLEQTLEFMSRYLPDAELELLPYHDLGREKYHALQMEEALHIFEVPSEEELEEAADLIRSYGIRLVSYT</sequence>
<evidence type="ECO:0000256" key="3">
    <source>
        <dbReference type="ARBA" id="ARBA00022485"/>
    </source>
</evidence>
<keyword evidence="5" id="KW-0479">Metal-binding</keyword>